<proteinExistence type="inferred from homology"/>
<organism evidence="6 7">
    <name type="scientific">Chelatococcus sambhunathii</name>
    <dbReference type="NCBI Taxonomy" id="363953"/>
    <lineage>
        <taxon>Bacteria</taxon>
        <taxon>Pseudomonadati</taxon>
        <taxon>Pseudomonadota</taxon>
        <taxon>Alphaproteobacteria</taxon>
        <taxon>Hyphomicrobiales</taxon>
        <taxon>Chelatococcaceae</taxon>
        <taxon>Chelatococcus</taxon>
    </lineage>
</organism>
<dbReference type="EMBL" id="JADBEO010000007">
    <property type="protein sequence ID" value="MDR4305972.1"/>
    <property type="molecule type" value="Genomic_DNA"/>
</dbReference>
<dbReference type="SUPFAM" id="SSF51569">
    <property type="entry name" value="Aldolase"/>
    <property type="match status" value="1"/>
</dbReference>
<accession>A0ABU1DD25</accession>
<evidence type="ECO:0000313" key="7">
    <source>
        <dbReference type="Proteomes" id="UP001181622"/>
    </source>
</evidence>
<dbReference type="EC" id="4.1.3.16" evidence="6"/>
<evidence type="ECO:0000256" key="5">
    <source>
        <dbReference type="ARBA" id="ARBA00023277"/>
    </source>
</evidence>
<dbReference type="Proteomes" id="UP001181622">
    <property type="component" value="Unassembled WGS sequence"/>
</dbReference>
<comment type="subunit">
    <text evidence="3">Homotrimer.</text>
</comment>
<dbReference type="PANTHER" id="PTHR30246:SF1">
    <property type="entry name" value="2-DEHYDRO-3-DEOXY-6-PHOSPHOGALACTONATE ALDOLASE-RELATED"/>
    <property type="match status" value="1"/>
</dbReference>
<gene>
    <name evidence="6" type="primary">eda</name>
    <name evidence="6" type="ORF">IHQ68_04950</name>
</gene>
<name>A0ABU1DD25_9HYPH</name>
<evidence type="ECO:0000256" key="2">
    <source>
        <dbReference type="ARBA" id="ARBA00006906"/>
    </source>
</evidence>
<keyword evidence="4 6" id="KW-0456">Lyase</keyword>
<keyword evidence="5" id="KW-0119">Carbohydrate metabolism</keyword>
<sequence length="221" mass="22606">MSFTLAKTERLAAILSQTPVIPVLTFSDAQTGVATSKALRDGGLTVLEVTMRTPKALEALKAIVDEVEGVTVGAGTVLEPEHVEQAIVSGAAFLVSPGSSSRLISAGSEAPVPFLPGVSTVSEALQLAERGATFAKFFPAGPAGGAPFLRALVAPLPEMHFVPTGGIDIGNAQDYLSLRNVAAVGGSWVAPPDALEAKDWARVTQLAKEASALKARPAAPA</sequence>
<comment type="caution">
    <text evidence="6">The sequence shown here is derived from an EMBL/GenBank/DDBJ whole genome shotgun (WGS) entry which is preliminary data.</text>
</comment>
<dbReference type="GO" id="GO:0008700">
    <property type="term" value="F:(R,S)-4-hydroxy-2-oxoglutarate aldolase activity"/>
    <property type="evidence" value="ECO:0007669"/>
    <property type="project" value="UniProtKB-EC"/>
</dbReference>
<keyword evidence="7" id="KW-1185">Reference proteome</keyword>
<dbReference type="InterPro" id="IPR000887">
    <property type="entry name" value="Aldlse_KDPG_KHG"/>
</dbReference>
<dbReference type="RefSeq" id="WP_309389416.1">
    <property type="nucleotide sequence ID" value="NZ_JADBEO010000007.1"/>
</dbReference>
<dbReference type="CDD" id="cd00452">
    <property type="entry name" value="KDPG_aldolase"/>
    <property type="match status" value="1"/>
</dbReference>
<dbReference type="EC" id="4.1.2.14" evidence="6"/>
<evidence type="ECO:0000313" key="6">
    <source>
        <dbReference type="EMBL" id="MDR4305972.1"/>
    </source>
</evidence>
<comment type="similarity">
    <text evidence="2">Belongs to the KHG/KDPG aldolase family.</text>
</comment>
<dbReference type="InterPro" id="IPR013785">
    <property type="entry name" value="Aldolase_TIM"/>
</dbReference>
<evidence type="ECO:0000256" key="3">
    <source>
        <dbReference type="ARBA" id="ARBA00011233"/>
    </source>
</evidence>
<dbReference type="GO" id="GO:0008675">
    <property type="term" value="F:2-dehydro-3-deoxy-phosphogluconate aldolase activity"/>
    <property type="evidence" value="ECO:0007669"/>
    <property type="project" value="UniProtKB-EC"/>
</dbReference>
<reference evidence="6" key="1">
    <citation type="submission" date="2020-10" db="EMBL/GenBank/DDBJ databases">
        <authorList>
            <person name="Abbas A."/>
            <person name="Razzaq R."/>
            <person name="Waqas M."/>
            <person name="Abbas N."/>
            <person name="Nielsen T.K."/>
            <person name="Hansen L.H."/>
            <person name="Hussain S."/>
            <person name="Shahid M."/>
        </authorList>
    </citation>
    <scope>NUCLEOTIDE SEQUENCE</scope>
    <source>
        <strain evidence="6">S14</strain>
    </source>
</reference>
<dbReference type="Pfam" id="PF01081">
    <property type="entry name" value="Aldolase"/>
    <property type="match status" value="1"/>
</dbReference>
<dbReference type="PANTHER" id="PTHR30246">
    <property type="entry name" value="2-KETO-3-DEOXY-6-PHOSPHOGLUCONATE ALDOLASE"/>
    <property type="match status" value="1"/>
</dbReference>
<evidence type="ECO:0000256" key="1">
    <source>
        <dbReference type="ARBA" id="ARBA00004761"/>
    </source>
</evidence>
<dbReference type="Gene3D" id="3.20.20.70">
    <property type="entry name" value="Aldolase class I"/>
    <property type="match status" value="1"/>
</dbReference>
<dbReference type="NCBIfam" id="TIGR01182">
    <property type="entry name" value="eda"/>
    <property type="match status" value="1"/>
</dbReference>
<protein>
    <submittedName>
        <fullName evidence="6">Bifunctional 4-hydroxy-2-oxoglutarate aldolase/2-dehydro-3-deoxy-phosphogluconate aldolase</fullName>
        <ecNumber evidence="6">4.1.2.14</ecNumber>
        <ecNumber evidence="6">4.1.3.16</ecNumber>
    </submittedName>
</protein>
<comment type="pathway">
    <text evidence="1">Carbohydrate acid metabolism.</text>
</comment>
<evidence type="ECO:0000256" key="4">
    <source>
        <dbReference type="ARBA" id="ARBA00023239"/>
    </source>
</evidence>